<sequence length="129" mass="13842">MAAAALITNSFVVVALIVLISLLITKGYCACTLNDIHVGGARTGNMVGGKPEWKVTVSNGCKCRQYNIELACKGFQTTEPVDISILNKQGDTCLFLSGNPLEGSNSITFYYSWDTPFTLIPVSSDIDPC</sequence>
<reference evidence="3 4" key="1">
    <citation type="submission" date="2021-02" db="EMBL/GenBank/DDBJ databases">
        <title>Plant Genome Project.</title>
        <authorList>
            <person name="Zhang R.-G."/>
        </authorList>
    </citation>
    <scope>NUCLEOTIDE SEQUENCE [LARGE SCALE GENOMIC DNA]</scope>
    <source>
        <tissue evidence="3">Leaves</tissue>
    </source>
</reference>
<dbReference type="PANTHER" id="PTHR33184:SF11">
    <property type="entry name" value="BETA-1,3-N-ACETYLGLUCOSAMINYLTRANSFERASE FAMILY PROTEIN"/>
    <property type="match status" value="1"/>
</dbReference>
<feature type="chain" id="PRO_5045952266" evidence="2">
    <location>
        <begin position="30"/>
        <end position="129"/>
    </location>
</feature>
<dbReference type="PANTHER" id="PTHR33184">
    <property type="entry name" value="PROTEIN TAPETUM DETERMINANT 1-LIKE-RELATED"/>
    <property type="match status" value="1"/>
</dbReference>
<keyword evidence="4" id="KW-1185">Reference proteome</keyword>
<evidence type="ECO:0000256" key="2">
    <source>
        <dbReference type="SAM" id="SignalP"/>
    </source>
</evidence>
<protein>
    <submittedName>
        <fullName evidence="3">Uncharacterized protein</fullName>
    </submittedName>
</protein>
<accession>A0ABQ8IBS2</accession>
<evidence type="ECO:0000256" key="1">
    <source>
        <dbReference type="ARBA" id="ARBA00022729"/>
    </source>
</evidence>
<dbReference type="Proteomes" id="UP000827721">
    <property type="component" value="Unassembled WGS sequence"/>
</dbReference>
<proteinExistence type="predicted"/>
<organism evidence="3 4">
    <name type="scientific">Xanthoceras sorbifolium</name>
    <dbReference type="NCBI Taxonomy" id="99658"/>
    <lineage>
        <taxon>Eukaryota</taxon>
        <taxon>Viridiplantae</taxon>
        <taxon>Streptophyta</taxon>
        <taxon>Embryophyta</taxon>
        <taxon>Tracheophyta</taxon>
        <taxon>Spermatophyta</taxon>
        <taxon>Magnoliopsida</taxon>
        <taxon>eudicotyledons</taxon>
        <taxon>Gunneridae</taxon>
        <taxon>Pentapetalae</taxon>
        <taxon>rosids</taxon>
        <taxon>malvids</taxon>
        <taxon>Sapindales</taxon>
        <taxon>Sapindaceae</taxon>
        <taxon>Xanthoceroideae</taxon>
        <taxon>Xanthoceras</taxon>
    </lineage>
</organism>
<evidence type="ECO:0000313" key="3">
    <source>
        <dbReference type="EMBL" id="KAH7574100.1"/>
    </source>
</evidence>
<keyword evidence="1 2" id="KW-0732">Signal</keyword>
<dbReference type="Pfam" id="PF24068">
    <property type="entry name" value="TPD1_C"/>
    <property type="match status" value="1"/>
</dbReference>
<name>A0ABQ8IBS2_9ROSI</name>
<feature type="signal peptide" evidence="2">
    <location>
        <begin position="1"/>
        <end position="29"/>
    </location>
</feature>
<comment type="caution">
    <text evidence="3">The sequence shown here is derived from an EMBL/GenBank/DDBJ whole genome shotgun (WGS) entry which is preliminary data.</text>
</comment>
<dbReference type="InterPro" id="IPR040361">
    <property type="entry name" value="TPD1"/>
</dbReference>
<dbReference type="EMBL" id="JAFEMO010000003">
    <property type="protein sequence ID" value="KAH7574100.1"/>
    <property type="molecule type" value="Genomic_DNA"/>
</dbReference>
<gene>
    <name evidence="3" type="ORF">JRO89_XS03G0251800</name>
</gene>
<evidence type="ECO:0000313" key="4">
    <source>
        <dbReference type="Proteomes" id="UP000827721"/>
    </source>
</evidence>